<comment type="caution">
    <text evidence="3">The sequence shown here is derived from an EMBL/GenBank/DDBJ whole genome shotgun (WGS) entry which is preliminary data.</text>
</comment>
<dbReference type="GO" id="GO:0005829">
    <property type="term" value="C:cytosol"/>
    <property type="evidence" value="ECO:0007669"/>
    <property type="project" value="GOC"/>
</dbReference>
<dbReference type="FunCoup" id="A0A1Y2F9Z9">
    <property type="interactions" value="38"/>
</dbReference>
<dbReference type="Pfam" id="PF09325">
    <property type="entry name" value="Vps5"/>
    <property type="match status" value="1"/>
</dbReference>
<evidence type="ECO:0000256" key="1">
    <source>
        <dbReference type="SAM" id="MobiDB-lite"/>
    </source>
</evidence>
<name>A0A1Y2F9Z9_9BASI</name>
<gene>
    <name evidence="3" type="ORF">BCR35DRAFT_266060</name>
</gene>
<dbReference type="PROSITE" id="PS50152">
    <property type="entry name" value="25A_SYNTH_3"/>
    <property type="match status" value="1"/>
</dbReference>
<dbReference type="GO" id="GO:0005768">
    <property type="term" value="C:endosome"/>
    <property type="evidence" value="ECO:0007669"/>
    <property type="project" value="TreeGrafter"/>
</dbReference>
<dbReference type="InterPro" id="IPR036871">
    <property type="entry name" value="PX_dom_sf"/>
</dbReference>
<evidence type="ECO:0000259" key="2">
    <source>
        <dbReference type="SMART" id="SM00312"/>
    </source>
</evidence>
<dbReference type="InterPro" id="IPR015404">
    <property type="entry name" value="Vps5_C"/>
</dbReference>
<dbReference type="EMBL" id="MCGR01000024">
    <property type="protein sequence ID" value="ORY80719.1"/>
    <property type="molecule type" value="Genomic_DNA"/>
</dbReference>
<dbReference type="InterPro" id="IPR053055">
    <property type="entry name" value="VPS17"/>
</dbReference>
<dbReference type="AlphaFoldDB" id="A0A1Y2F9Z9"/>
<dbReference type="STRING" id="106004.A0A1Y2F9Z9"/>
<feature type="compositionally biased region" description="Gly residues" evidence="1">
    <location>
        <begin position="475"/>
        <end position="490"/>
    </location>
</feature>
<dbReference type="Gene3D" id="3.30.1520.10">
    <property type="entry name" value="Phox-like domain"/>
    <property type="match status" value="1"/>
</dbReference>
<dbReference type="OrthoDB" id="9976382at2759"/>
<keyword evidence="4" id="KW-1185">Reference proteome</keyword>
<accession>A0A1Y2F9Z9</accession>
<organism evidence="3 4">
    <name type="scientific">Leucosporidium creatinivorum</name>
    <dbReference type="NCBI Taxonomy" id="106004"/>
    <lineage>
        <taxon>Eukaryota</taxon>
        <taxon>Fungi</taxon>
        <taxon>Dikarya</taxon>
        <taxon>Basidiomycota</taxon>
        <taxon>Pucciniomycotina</taxon>
        <taxon>Microbotryomycetes</taxon>
        <taxon>Leucosporidiales</taxon>
        <taxon>Leucosporidium</taxon>
    </lineage>
</organism>
<dbReference type="SUPFAM" id="SSF64268">
    <property type="entry name" value="PX domain"/>
    <property type="match status" value="1"/>
</dbReference>
<dbReference type="GO" id="GO:0042147">
    <property type="term" value="P:retrograde transport, endosome to Golgi"/>
    <property type="evidence" value="ECO:0007669"/>
    <property type="project" value="TreeGrafter"/>
</dbReference>
<dbReference type="Gene3D" id="1.20.1270.60">
    <property type="entry name" value="Arfaptin homology (AH) domain/BAR domain"/>
    <property type="match status" value="1"/>
</dbReference>
<feature type="compositionally biased region" description="Low complexity" evidence="1">
    <location>
        <begin position="437"/>
        <end position="449"/>
    </location>
</feature>
<reference evidence="3 4" key="1">
    <citation type="submission" date="2016-07" db="EMBL/GenBank/DDBJ databases">
        <title>Pervasive Adenine N6-methylation of Active Genes in Fungi.</title>
        <authorList>
            <consortium name="DOE Joint Genome Institute"/>
            <person name="Mondo S.J."/>
            <person name="Dannebaum R.O."/>
            <person name="Kuo R.C."/>
            <person name="Labutti K."/>
            <person name="Haridas S."/>
            <person name="Kuo A."/>
            <person name="Salamov A."/>
            <person name="Ahrendt S.R."/>
            <person name="Lipzen A."/>
            <person name="Sullivan W."/>
            <person name="Andreopoulos W.B."/>
            <person name="Clum A."/>
            <person name="Lindquist E."/>
            <person name="Daum C."/>
            <person name="Ramamoorthy G.K."/>
            <person name="Gryganskyi A."/>
            <person name="Culley D."/>
            <person name="Magnuson J.K."/>
            <person name="James T.Y."/>
            <person name="O'Malley M.A."/>
            <person name="Stajich J.E."/>
            <person name="Spatafora J.W."/>
            <person name="Visel A."/>
            <person name="Grigoriev I.V."/>
        </authorList>
    </citation>
    <scope>NUCLEOTIDE SEQUENCE [LARGE SCALE GENOMIC DNA]</scope>
    <source>
        <strain evidence="3 4">62-1032</strain>
    </source>
</reference>
<dbReference type="GO" id="GO:0032266">
    <property type="term" value="F:phosphatidylinositol-3-phosphate binding"/>
    <property type="evidence" value="ECO:0007669"/>
    <property type="project" value="TreeGrafter"/>
</dbReference>
<dbReference type="InterPro" id="IPR001683">
    <property type="entry name" value="PX_dom"/>
</dbReference>
<dbReference type="InterPro" id="IPR027267">
    <property type="entry name" value="AH/BAR_dom_sf"/>
</dbReference>
<feature type="compositionally biased region" description="Polar residues" evidence="1">
    <location>
        <begin position="498"/>
        <end position="509"/>
    </location>
</feature>
<feature type="compositionally biased region" description="Basic and acidic residues" evidence="1">
    <location>
        <begin position="7"/>
        <end position="17"/>
    </location>
</feature>
<evidence type="ECO:0000313" key="4">
    <source>
        <dbReference type="Proteomes" id="UP000193467"/>
    </source>
</evidence>
<dbReference type="CDD" id="cd07596">
    <property type="entry name" value="BAR_SNX"/>
    <property type="match status" value="1"/>
</dbReference>
<dbReference type="PANTHER" id="PTHR47433:SF1">
    <property type="entry name" value="VACUOLAR PROTEIN SORTING-ASSOCIATED PROTEIN 17"/>
    <property type="match status" value="1"/>
</dbReference>
<feature type="region of interest" description="Disordered" evidence="1">
    <location>
        <begin position="406"/>
        <end position="515"/>
    </location>
</feature>
<dbReference type="Pfam" id="PF00787">
    <property type="entry name" value="PX"/>
    <property type="match status" value="1"/>
</dbReference>
<protein>
    <submittedName>
        <fullName evidence="3">Vps5 C terminal like-domain-containing protein</fullName>
    </submittedName>
</protein>
<feature type="region of interest" description="Disordered" evidence="1">
    <location>
        <begin position="153"/>
        <end position="177"/>
    </location>
</feature>
<dbReference type="GO" id="GO:0006886">
    <property type="term" value="P:intracellular protein transport"/>
    <property type="evidence" value="ECO:0007669"/>
    <property type="project" value="TreeGrafter"/>
</dbReference>
<feature type="domain" description="PX" evidence="2">
    <location>
        <begin position="38"/>
        <end position="149"/>
    </location>
</feature>
<feature type="region of interest" description="Disordered" evidence="1">
    <location>
        <begin position="1"/>
        <end position="39"/>
    </location>
</feature>
<dbReference type="PANTHER" id="PTHR47433">
    <property type="entry name" value="VACUOLAR PROTEIN SORTING-ASSOCIATED PROTEIN 17"/>
    <property type="match status" value="1"/>
</dbReference>
<dbReference type="Proteomes" id="UP000193467">
    <property type="component" value="Unassembled WGS sequence"/>
</dbReference>
<feature type="compositionally biased region" description="Pro residues" evidence="1">
    <location>
        <begin position="414"/>
        <end position="423"/>
    </location>
</feature>
<dbReference type="GO" id="GO:0030905">
    <property type="term" value="C:retromer, tubulation complex"/>
    <property type="evidence" value="ECO:0007669"/>
    <property type="project" value="TreeGrafter"/>
</dbReference>
<proteinExistence type="predicted"/>
<evidence type="ECO:0000313" key="3">
    <source>
        <dbReference type="EMBL" id="ORY80719.1"/>
    </source>
</evidence>
<dbReference type="SMART" id="SM00312">
    <property type="entry name" value="PX"/>
    <property type="match status" value="1"/>
</dbReference>
<sequence length="532" mass="58316">MQPRSARTYDEQRRVREEGDEQQNRSNGNARQAGPPQDPFVRIKIVGLEKNRRDIYIKFNAESNLPSYRNSTYRSISRSYSEFLKLSEALSITCPQSILPALPLAQTSAATDEEDDRLVKLAFQRWVGRVTSDQAVMKDEEMRSFIESDFGYTPRSRRKTGSSFHFPRGSRLPGEQDDDLTLAKSAMTRLELQFNETAKVVEKVSKARRQVAQAYNDVGDHLNTFATTETYTPLANGIKKLARTTKVQADLLAVQSTAEQVSLGDSLAYQAMNARSAKQTLSGRDSIVDEHREAVKSTISKRRAIEKMKSSASIKGDRVDEALDELDEAQKHETLLSHRLSAISTNLQPSLQTHSRAAHQDLLTTLLDHARSTLLYEKQLLKELELVRPELHNIKKPQAGVYYHTPPAGMGSPTPNPRGPPGPIGAGGGGSPTMQRTSSLGASSTSTISPNRDGVRPGSKSMFVGRGAPNFGEEGPLGGAGPLGAEGGGASMAKKVQQRTVRSMASSVQVEGDRRQRVDVSFCFDACPSRSG</sequence>
<dbReference type="InParanoid" id="A0A1Y2F9Z9"/>